<name>A0A8C0C768_BALMU</name>
<dbReference type="Ensembl" id="ENSBMST00010000685.1">
    <property type="protein sequence ID" value="ENSBMSP00010000623.1"/>
    <property type="gene ID" value="ENSBMSG00010000513.1"/>
</dbReference>
<dbReference type="Gene3D" id="3.10.20.90">
    <property type="entry name" value="Phosphatidylinositol 3-kinase Catalytic Subunit, Chain A, domain 1"/>
    <property type="match status" value="1"/>
</dbReference>
<dbReference type="InterPro" id="IPR029071">
    <property type="entry name" value="Ubiquitin-like_domsf"/>
</dbReference>
<protein>
    <recommendedName>
        <fullName evidence="2">Elongin B</fullName>
    </recommendedName>
</protein>
<dbReference type="PANTHER" id="PTHR13248:SF4">
    <property type="entry name" value="ELONGIN B"/>
    <property type="match status" value="1"/>
</dbReference>
<accession>A0A8C0C768</accession>
<dbReference type="GO" id="GO:0070449">
    <property type="term" value="C:elongin complex"/>
    <property type="evidence" value="ECO:0007669"/>
    <property type="project" value="InterPro"/>
</dbReference>
<evidence type="ECO:0000313" key="1">
    <source>
        <dbReference type="Ensembl" id="ENSBMSP00010000623.1"/>
    </source>
</evidence>
<reference evidence="1" key="1">
    <citation type="submission" date="2023-09" db="UniProtKB">
        <authorList>
            <consortium name="Ensembl"/>
        </authorList>
    </citation>
    <scope>IDENTIFICATION</scope>
</reference>
<dbReference type="InterPro" id="IPR039049">
    <property type="entry name" value="ELOB"/>
</dbReference>
<dbReference type="AlphaFoldDB" id="A0A8C0C768"/>
<dbReference type="GO" id="GO:0030891">
    <property type="term" value="C:VCB complex"/>
    <property type="evidence" value="ECO:0007669"/>
    <property type="project" value="InterPro"/>
</dbReference>
<sequence length="64" mass="7337">IDGFLIIRCHKTTIFMDAKESSTVFELKRIVQGLLKRPLAEQRLMKPLRPCTSSPSPAHPSCWR</sequence>
<evidence type="ECO:0008006" key="2">
    <source>
        <dbReference type="Google" id="ProtNLM"/>
    </source>
</evidence>
<proteinExistence type="predicted"/>
<dbReference type="OMA" id="AMEVIVM"/>
<dbReference type="SUPFAM" id="SSF54236">
    <property type="entry name" value="Ubiquitin-like"/>
    <property type="match status" value="1"/>
</dbReference>
<dbReference type="GeneTree" id="ENSGT00390000018316"/>
<dbReference type="PANTHER" id="PTHR13248">
    <property type="entry name" value="TRANSCRIPTION ELONGATION FACTOR B POLYPEPTIDE 2"/>
    <property type="match status" value="1"/>
</dbReference>
<dbReference type="GO" id="GO:0006368">
    <property type="term" value="P:transcription elongation by RNA polymerase II"/>
    <property type="evidence" value="ECO:0007669"/>
    <property type="project" value="InterPro"/>
</dbReference>
<organism evidence="1">
    <name type="scientific">Balaenoptera musculus</name>
    <name type="common">Blue whale</name>
    <dbReference type="NCBI Taxonomy" id="9771"/>
    <lineage>
        <taxon>Eukaryota</taxon>
        <taxon>Metazoa</taxon>
        <taxon>Chordata</taxon>
        <taxon>Craniata</taxon>
        <taxon>Vertebrata</taxon>
        <taxon>Euteleostomi</taxon>
        <taxon>Mammalia</taxon>
        <taxon>Eutheria</taxon>
        <taxon>Laurasiatheria</taxon>
        <taxon>Artiodactyla</taxon>
        <taxon>Whippomorpha</taxon>
        <taxon>Cetacea</taxon>
        <taxon>Mysticeti</taxon>
        <taxon>Balaenopteridae</taxon>
        <taxon>Balaenoptera</taxon>
    </lineage>
</organism>